<proteinExistence type="predicted"/>
<keyword evidence="6" id="KW-1133">Transmembrane helix</keyword>
<feature type="transmembrane region" description="Helical" evidence="6">
    <location>
        <begin position="70"/>
        <end position="93"/>
    </location>
</feature>
<dbReference type="Gene3D" id="3.30.200.20">
    <property type="entry name" value="Phosphorylase Kinase, domain 1"/>
    <property type="match status" value="1"/>
</dbReference>
<dbReference type="InterPro" id="IPR001245">
    <property type="entry name" value="Ser-Thr/Tyr_kinase_cat_dom"/>
</dbReference>
<evidence type="ECO:0000313" key="9">
    <source>
        <dbReference type="EMBL" id="MCD7448457.1"/>
    </source>
</evidence>
<reference evidence="9 10" key="1">
    <citation type="journal article" date="2021" name="BMC Genomics">
        <title>Datura genome reveals duplications of psychoactive alkaloid biosynthetic genes and high mutation rate following tissue culture.</title>
        <authorList>
            <person name="Rajewski A."/>
            <person name="Carter-House D."/>
            <person name="Stajich J."/>
            <person name="Litt A."/>
        </authorList>
    </citation>
    <scope>NUCLEOTIDE SEQUENCE [LARGE SCALE GENOMIC DNA]</scope>
    <source>
        <strain evidence="9">AR-01</strain>
    </source>
</reference>
<dbReference type="EMBL" id="JACEIK010000062">
    <property type="protein sequence ID" value="MCD7448457.1"/>
    <property type="molecule type" value="Genomic_DNA"/>
</dbReference>
<evidence type="ECO:0000259" key="8">
    <source>
        <dbReference type="PROSITE" id="PS50948"/>
    </source>
</evidence>
<dbReference type="Pfam" id="PF08276">
    <property type="entry name" value="PAN_2"/>
    <property type="match status" value="1"/>
</dbReference>
<keyword evidence="4" id="KW-0418">Kinase</keyword>
<dbReference type="Pfam" id="PF07714">
    <property type="entry name" value="PK_Tyr_Ser-Thr"/>
    <property type="match status" value="1"/>
</dbReference>
<keyword evidence="3" id="KW-0547">Nucleotide-binding</keyword>
<dbReference type="InterPro" id="IPR000719">
    <property type="entry name" value="Prot_kinase_dom"/>
</dbReference>
<evidence type="ECO:0000256" key="4">
    <source>
        <dbReference type="ARBA" id="ARBA00022777"/>
    </source>
</evidence>
<dbReference type="PROSITE" id="PS50011">
    <property type="entry name" value="PROTEIN_KINASE_DOM"/>
    <property type="match status" value="1"/>
</dbReference>
<evidence type="ECO:0000256" key="3">
    <source>
        <dbReference type="ARBA" id="ARBA00022741"/>
    </source>
</evidence>
<accession>A0ABS8RNY1</accession>
<comment type="caution">
    <text evidence="9">The sequence shown here is derived from an EMBL/GenBank/DDBJ whole genome shotgun (WGS) entry which is preliminary data.</text>
</comment>
<keyword evidence="1" id="KW-0723">Serine/threonine-protein kinase</keyword>
<keyword evidence="6" id="KW-0472">Membrane</keyword>
<protein>
    <submittedName>
        <fullName evidence="9">Uncharacterized protein</fullName>
    </submittedName>
</protein>
<dbReference type="CDD" id="cd01098">
    <property type="entry name" value="PAN_AP_plant"/>
    <property type="match status" value="1"/>
</dbReference>
<evidence type="ECO:0000256" key="5">
    <source>
        <dbReference type="ARBA" id="ARBA00022840"/>
    </source>
</evidence>
<dbReference type="InterPro" id="IPR011009">
    <property type="entry name" value="Kinase-like_dom_sf"/>
</dbReference>
<dbReference type="PROSITE" id="PS50948">
    <property type="entry name" value="PAN"/>
    <property type="match status" value="1"/>
</dbReference>
<evidence type="ECO:0000256" key="6">
    <source>
        <dbReference type="SAM" id="Phobius"/>
    </source>
</evidence>
<evidence type="ECO:0000313" key="10">
    <source>
        <dbReference type="Proteomes" id="UP000823775"/>
    </source>
</evidence>
<name>A0ABS8RNY1_DATST</name>
<dbReference type="InterPro" id="IPR003609">
    <property type="entry name" value="Pan_app"/>
</dbReference>
<keyword evidence="5" id="KW-0067">ATP-binding</keyword>
<feature type="domain" description="Protein kinase" evidence="7">
    <location>
        <begin position="142"/>
        <end position="232"/>
    </location>
</feature>
<keyword evidence="6" id="KW-0812">Transmembrane</keyword>
<evidence type="ECO:0000256" key="2">
    <source>
        <dbReference type="ARBA" id="ARBA00022679"/>
    </source>
</evidence>
<dbReference type="Proteomes" id="UP000823775">
    <property type="component" value="Unassembled WGS sequence"/>
</dbReference>
<sequence>MSTKECETQCIRNCSCSAYACSKNACFIWLGDLVDLGDDIASSRDLYVRVHVSELIADGLSGNSAQRHKILIAEIVSAIFAILLLIGIFAIIFKRMRLKRPDRMDGDPSLVSSVPSGSLVGKDDMKLVQYSLQNVRDATNNFHEDNKLGQGGFGPVFKGFLSELGDVAIKRLSRRSSQGLEEFMNELKLIAKLQHKNLVSLLGCCVEGEEKILIYEYMPNCSLDKFLFGYTH</sequence>
<gene>
    <name evidence="9" type="ORF">HAX54_042255</name>
</gene>
<feature type="domain" description="Apple" evidence="8">
    <location>
        <begin position="1"/>
        <end position="52"/>
    </location>
</feature>
<evidence type="ECO:0000259" key="7">
    <source>
        <dbReference type="PROSITE" id="PS50011"/>
    </source>
</evidence>
<keyword evidence="2" id="KW-0808">Transferase</keyword>
<evidence type="ECO:0000256" key="1">
    <source>
        <dbReference type="ARBA" id="ARBA00022527"/>
    </source>
</evidence>
<keyword evidence="10" id="KW-1185">Reference proteome</keyword>
<dbReference type="PANTHER" id="PTHR27002:SF1082">
    <property type="entry name" value="OS06G0693000 PROTEIN"/>
    <property type="match status" value="1"/>
</dbReference>
<dbReference type="SUPFAM" id="SSF56112">
    <property type="entry name" value="Protein kinase-like (PK-like)"/>
    <property type="match status" value="1"/>
</dbReference>
<dbReference type="PANTHER" id="PTHR27002">
    <property type="entry name" value="RECEPTOR-LIKE SERINE/THREONINE-PROTEIN KINASE SD1-8"/>
    <property type="match status" value="1"/>
</dbReference>
<organism evidence="9 10">
    <name type="scientific">Datura stramonium</name>
    <name type="common">Jimsonweed</name>
    <name type="synonym">Common thornapple</name>
    <dbReference type="NCBI Taxonomy" id="4076"/>
    <lineage>
        <taxon>Eukaryota</taxon>
        <taxon>Viridiplantae</taxon>
        <taxon>Streptophyta</taxon>
        <taxon>Embryophyta</taxon>
        <taxon>Tracheophyta</taxon>
        <taxon>Spermatophyta</taxon>
        <taxon>Magnoliopsida</taxon>
        <taxon>eudicotyledons</taxon>
        <taxon>Gunneridae</taxon>
        <taxon>Pentapetalae</taxon>
        <taxon>asterids</taxon>
        <taxon>lamiids</taxon>
        <taxon>Solanales</taxon>
        <taxon>Solanaceae</taxon>
        <taxon>Solanoideae</taxon>
        <taxon>Datureae</taxon>
        <taxon>Datura</taxon>
    </lineage>
</organism>